<protein>
    <submittedName>
        <fullName evidence="2">Uncharacterized protein</fullName>
    </submittedName>
</protein>
<accession>A0A8J8BB08</accession>
<gene>
    <name evidence="2" type="ORF">KGA66_06135</name>
</gene>
<dbReference type="RefSeq" id="WP_211465478.1">
    <property type="nucleotide sequence ID" value="NZ_JAGSXH010000013.1"/>
</dbReference>
<keyword evidence="3" id="KW-1185">Reference proteome</keyword>
<feature type="compositionally biased region" description="Basic and acidic residues" evidence="1">
    <location>
        <begin position="7"/>
        <end position="21"/>
    </location>
</feature>
<evidence type="ECO:0000313" key="3">
    <source>
        <dbReference type="Proteomes" id="UP000677913"/>
    </source>
</evidence>
<feature type="compositionally biased region" description="Polar residues" evidence="1">
    <location>
        <begin position="216"/>
        <end position="226"/>
    </location>
</feature>
<evidence type="ECO:0000256" key="1">
    <source>
        <dbReference type="SAM" id="MobiDB-lite"/>
    </source>
</evidence>
<feature type="compositionally biased region" description="Polar residues" evidence="1">
    <location>
        <begin position="256"/>
        <end position="279"/>
    </location>
</feature>
<evidence type="ECO:0000313" key="2">
    <source>
        <dbReference type="EMBL" id="MBS2962618.1"/>
    </source>
</evidence>
<feature type="region of interest" description="Disordered" evidence="1">
    <location>
        <begin position="193"/>
        <end position="396"/>
    </location>
</feature>
<organism evidence="2 3">
    <name type="scientific">Actinocrinis puniceicyclus</name>
    <dbReference type="NCBI Taxonomy" id="977794"/>
    <lineage>
        <taxon>Bacteria</taxon>
        <taxon>Bacillati</taxon>
        <taxon>Actinomycetota</taxon>
        <taxon>Actinomycetes</taxon>
        <taxon>Catenulisporales</taxon>
        <taxon>Actinospicaceae</taxon>
        <taxon>Actinocrinis</taxon>
    </lineage>
</organism>
<reference evidence="2" key="1">
    <citation type="submission" date="2021-04" db="EMBL/GenBank/DDBJ databases">
        <title>Genome based classification of Actinospica acidithermotolerans sp. nov., an actinobacterium isolated from an Indonesian hot spring.</title>
        <authorList>
            <person name="Kusuma A.B."/>
            <person name="Putra K.E."/>
            <person name="Nafisah S."/>
            <person name="Loh J."/>
            <person name="Nouioui I."/>
            <person name="Goodfellow M."/>
        </authorList>
    </citation>
    <scope>NUCLEOTIDE SEQUENCE</scope>
    <source>
        <strain evidence="2">DSM 45618</strain>
    </source>
</reference>
<proteinExistence type="predicted"/>
<dbReference type="EMBL" id="JAGSXH010000013">
    <property type="protein sequence ID" value="MBS2962618.1"/>
    <property type="molecule type" value="Genomic_DNA"/>
</dbReference>
<name>A0A8J8BB08_9ACTN</name>
<feature type="compositionally biased region" description="Polar residues" evidence="1">
    <location>
        <begin position="335"/>
        <end position="348"/>
    </location>
</feature>
<comment type="caution">
    <text evidence="2">The sequence shown here is derived from an EMBL/GenBank/DDBJ whole genome shotgun (WGS) entry which is preliminary data.</text>
</comment>
<sequence length="465" mass="49658">MQEESDPPARKDATPPPTDAERLWRRYQLPEGKTFPDDRLPLDRYHWNLLILRLGLPDHIKAIAGALATLGNADGSNMVTTDPRLLAAFNIKERQLRDRMAVLHQYKLLHVWERPGGRGVAKTIVKGKVRNAIVCQLTEPADGKLPYRLDADFLPIEPIDERKPGAAPVAAIEANRAARAENTGSDAAAAITADNHKHRQPQRRSNADTPAAPLPQQDQYTGSATAAVSDAETTKPRQPGYRSNGETPAAPLPEQAGNTGSSSAAVSALDAQNSGSQAAAATPVDNEKHRQPQRRSSPETPAAAVPKHRQSECRSNENSGTAAAAAASRVEELKNPSTKNPLNPTTRVVQLGGDLTSDVPDDAKSDSPAADPSQSAEPPPAFEPTDDPEYDDARTVVATVPLDELSDLLADAQGELEAELAAHAGTHDDGTTPRSDHRQILIRAAQIVLRTEPARPAPTSEGPAS</sequence>
<dbReference type="Proteomes" id="UP000677913">
    <property type="component" value="Unassembled WGS sequence"/>
</dbReference>
<feature type="compositionally biased region" description="Low complexity" evidence="1">
    <location>
        <begin position="366"/>
        <end position="376"/>
    </location>
</feature>
<feature type="region of interest" description="Disordered" evidence="1">
    <location>
        <begin position="1"/>
        <end position="21"/>
    </location>
</feature>
<dbReference type="AlphaFoldDB" id="A0A8J8BB08"/>